<dbReference type="EMBL" id="CAJPEV010002814">
    <property type="protein sequence ID" value="CAG0898114.1"/>
    <property type="molecule type" value="Genomic_DNA"/>
</dbReference>
<evidence type="ECO:0000313" key="10">
    <source>
        <dbReference type="Proteomes" id="UP000677054"/>
    </source>
</evidence>
<dbReference type="InterPro" id="IPR018491">
    <property type="entry name" value="SLC12_C"/>
</dbReference>
<dbReference type="GO" id="GO:1990573">
    <property type="term" value="P:potassium ion import across plasma membrane"/>
    <property type="evidence" value="ECO:0007669"/>
    <property type="project" value="TreeGrafter"/>
</dbReference>
<dbReference type="GO" id="GO:0008511">
    <property type="term" value="F:sodium:potassium:chloride symporter activity"/>
    <property type="evidence" value="ECO:0007669"/>
    <property type="project" value="TreeGrafter"/>
</dbReference>
<feature type="non-terminal residue" evidence="9">
    <location>
        <position position="1"/>
    </location>
</feature>
<evidence type="ECO:0008006" key="11">
    <source>
        <dbReference type="Google" id="ProtNLM"/>
    </source>
</evidence>
<feature type="compositionally biased region" description="Basic residues" evidence="5">
    <location>
        <begin position="232"/>
        <end position="241"/>
    </location>
</feature>
<dbReference type="GO" id="GO:0016020">
    <property type="term" value="C:membrane"/>
    <property type="evidence" value="ECO:0007669"/>
    <property type="project" value="UniProtKB-SubCell"/>
</dbReference>
<evidence type="ECO:0000256" key="6">
    <source>
        <dbReference type="SAM" id="Phobius"/>
    </source>
</evidence>
<dbReference type="OrthoDB" id="2020542at2759"/>
<feature type="transmembrane region" description="Helical" evidence="6">
    <location>
        <begin position="6"/>
        <end position="39"/>
    </location>
</feature>
<feature type="domain" description="Amino acid permease/ SLC12A" evidence="7">
    <location>
        <begin position="2"/>
        <end position="83"/>
    </location>
</feature>
<evidence type="ECO:0000256" key="5">
    <source>
        <dbReference type="SAM" id="MobiDB-lite"/>
    </source>
</evidence>
<dbReference type="GO" id="GO:0055078">
    <property type="term" value="P:sodium ion homeostasis"/>
    <property type="evidence" value="ECO:0007669"/>
    <property type="project" value="TreeGrafter"/>
</dbReference>
<evidence type="ECO:0000256" key="3">
    <source>
        <dbReference type="ARBA" id="ARBA00022989"/>
    </source>
</evidence>
<dbReference type="InterPro" id="IPR004841">
    <property type="entry name" value="AA-permease/SLC12A_dom"/>
</dbReference>
<dbReference type="GO" id="GO:0055064">
    <property type="term" value="P:chloride ion homeostasis"/>
    <property type="evidence" value="ECO:0007669"/>
    <property type="project" value="TreeGrafter"/>
</dbReference>
<evidence type="ECO:0000259" key="7">
    <source>
        <dbReference type="Pfam" id="PF00324"/>
    </source>
</evidence>
<gene>
    <name evidence="9" type="ORF">DSTB1V02_LOCUS10141</name>
</gene>
<keyword evidence="10" id="KW-1185">Reference proteome</keyword>
<dbReference type="PANTHER" id="PTHR11827">
    <property type="entry name" value="SOLUTE CARRIER FAMILY 12, CATION COTRANSPORTERS"/>
    <property type="match status" value="1"/>
</dbReference>
<comment type="subcellular location">
    <subcellularLocation>
        <location evidence="1">Membrane</location>
        <topology evidence="1">Multi-pass membrane protein</topology>
    </subcellularLocation>
</comment>
<accession>A0A7R9FPJ9</accession>
<evidence type="ECO:0000259" key="8">
    <source>
        <dbReference type="Pfam" id="PF03522"/>
    </source>
</evidence>
<dbReference type="GO" id="GO:0006884">
    <property type="term" value="P:cell volume homeostasis"/>
    <property type="evidence" value="ECO:0007669"/>
    <property type="project" value="TreeGrafter"/>
</dbReference>
<dbReference type="GO" id="GO:0055075">
    <property type="term" value="P:potassium ion homeostasis"/>
    <property type="evidence" value="ECO:0007669"/>
    <property type="project" value="TreeGrafter"/>
</dbReference>
<name>A0A7R9FPJ9_9CRUS</name>
<feature type="region of interest" description="Disordered" evidence="5">
    <location>
        <begin position="214"/>
        <end position="241"/>
    </location>
</feature>
<dbReference type="Proteomes" id="UP000677054">
    <property type="component" value="Unassembled WGS sequence"/>
</dbReference>
<dbReference type="InterPro" id="IPR004842">
    <property type="entry name" value="SLC12A_fam"/>
</dbReference>
<organism evidence="9">
    <name type="scientific">Darwinula stevensoni</name>
    <dbReference type="NCBI Taxonomy" id="69355"/>
    <lineage>
        <taxon>Eukaryota</taxon>
        <taxon>Metazoa</taxon>
        <taxon>Ecdysozoa</taxon>
        <taxon>Arthropoda</taxon>
        <taxon>Crustacea</taxon>
        <taxon>Oligostraca</taxon>
        <taxon>Ostracoda</taxon>
        <taxon>Podocopa</taxon>
        <taxon>Podocopida</taxon>
        <taxon>Darwinulocopina</taxon>
        <taxon>Darwinuloidea</taxon>
        <taxon>Darwinulidae</taxon>
        <taxon>Darwinula</taxon>
    </lineage>
</organism>
<feature type="domain" description="SLC12A transporter C-terminal" evidence="8">
    <location>
        <begin position="161"/>
        <end position="468"/>
    </location>
</feature>
<evidence type="ECO:0000256" key="1">
    <source>
        <dbReference type="ARBA" id="ARBA00004141"/>
    </source>
</evidence>
<evidence type="ECO:0000313" key="9">
    <source>
        <dbReference type="EMBL" id="CAD7250362.1"/>
    </source>
</evidence>
<evidence type="ECO:0000256" key="4">
    <source>
        <dbReference type="ARBA" id="ARBA00023136"/>
    </source>
</evidence>
<feature type="compositionally biased region" description="Polar residues" evidence="5">
    <location>
        <begin position="214"/>
        <end position="224"/>
    </location>
</feature>
<evidence type="ECO:0000256" key="2">
    <source>
        <dbReference type="ARBA" id="ARBA00022692"/>
    </source>
</evidence>
<keyword evidence="2 6" id="KW-0812">Transmembrane</keyword>
<sequence length="468" mass="52771">FYNSWVSLLGTLICVVVMFMIQWEVALATFGITITLYLLVHYRKPKANWGSSTQAQVYSTALKNSHALNKTAEHVKNYRPQLLVLSGPPSSRPSLLDFAYLLTKTNSLLIIGHVVKAVSEFHVIPPKQPVNTTYHLENIFQKPCLDTFNHRSGKIKPRDGDAFDNHTAVGILRLQEGLDYSEILEEVPVLAKEAMKTNKSDVFFGETGAEVSSLSTPQVSQMNHSTEEMRMKGKKKVREKQKTHHVSQMYCGLGGTPLPKTLVDSLTQFQQKQKGGRIDVWWLYDDGGLTILLPYILTQRAQFSSASLRRAQFSSASLRVFSLASSKGKLEQEQRSLAALLSKFRIDYSDVVVVADIQKKATPETHQEFDALIEPFKEKVDETRETGTYITSAELVAKRDKSNRHMRLRELLLHNSIDASLIVMTLPMPRKGMISAPLYMAWLEILTKGMPPFLFVRGNQTSVITFYS</sequence>
<dbReference type="PANTHER" id="PTHR11827:SF103">
    <property type="entry name" value="SODIUM CHLORIDE COTRANSPORTER 69, ISOFORM E"/>
    <property type="match status" value="1"/>
</dbReference>
<reference evidence="9" key="1">
    <citation type="submission" date="2020-11" db="EMBL/GenBank/DDBJ databases">
        <authorList>
            <person name="Tran Van P."/>
        </authorList>
    </citation>
    <scope>NUCLEOTIDE SEQUENCE</scope>
</reference>
<dbReference type="AlphaFoldDB" id="A0A7R9FPJ9"/>
<dbReference type="Pfam" id="PF03522">
    <property type="entry name" value="SLC12"/>
    <property type="match status" value="1"/>
</dbReference>
<proteinExistence type="predicted"/>
<keyword evidence="4 6" id="KW-0472">Membrane</keyword>
<dbReference type="EMBL" id="LR902331">
    <property type="protein sequence ID" value="CAD7250362.1"/>
    <property type="molecule type" value="Genomic_DNA"/>
</dbReference>
<protein>
    <recommendedName>
        <fullName evidence="11">Solute carrier family 12 member 2</fullName>
    </recommendedName>
</protein>
<keyword evidence="3 6" id="KW-1133">Transmembrane helix</keyword>
<dbReference type="Pfam" id="PF00324">
    <property type="entry name" value="AA_permease"/>
    <property type="match status" value="1"/>
</dbReference>